<dbReference type="Pfam" id="PF02743">
    <property type="entry name" value="dCache_1"/>
    <property type="match status" value="1"/>
</dbReference>
<keyword evidence="3" id="KW-0597">Phosphoprotein</keyword>
<dbReference type="Gene3D" id="3.30.565.10">
    <property type="entry name" value="Histidine kinase-like ATPase, C-terminal domain"/>
    <property type="match status" value="1"/>
</dbReference>
<evidence type="ECO:0000313" key="14">
    <source>
        <dbReference type="EMBL" id="MFC0471244.1"/>
    </source>
</evidence>
<evidence type="ECO:0000259" key="13">
    <source>
        <dbReference type="PROSITE" id="PS50885"/>
    </source>
</evidence>
<dbReference type="GO" id="GO:0004673">
    <property type="term" value="F:protein histidine kinase activity"/>
    <property type="evidence" value="ECO:0007669"/>
    <property type="project" value="UniProtKB-EC"/>
</dbReference>
<sequence>MTSNTKFNQWWRPRNYQLRTKLIITYVLLTVVPMTILVYISYYQYTKSIEEQLGEYIPKMLDQANRNIDKQMTEFESLPELLYNSTRVLSILRKNHYSSQSERHNDIFTVNSYLSETYLSDKSPILGVFVSSKDRLFSSTNVSYTGQIPTKLTSSEDIILQHETNLRFKGKPPFFLLVKDIYDYENRRNIGSMSIALHLSFIENVLTEIKHRNESEISVINKEGRIIYHPDKHLIGTSVNMDDYPIHNGSFRTVKNNERMLVSVSESEQMNWILIHSIPFKHLTEKADLIKNITLIFFVIICSATVVISIFTAWSVSRPIYKLIHLMKNVEKENFQSVLKVNSKDEVGMLTISFNSMISRIRDLIQQNYHIELRQKQAELYALQSQINPHFMYNTLETITMAIEEDDDDTVVQMVSLLGKMLRFSLSNKDRIVQFNKEVEHIRNYLTIQKFRFEERLNFKIDSDIDLIQHYSPKFILQPVIENSIKHGLETRRGTLTLGITIFTAEGIRPGTKDIIIRVEDDGTGIDQESLDKINKLLKSDPIARRDSGFGLINVHARIIMIFGEEYGLTVHSPTKGETVVEMRIPVIDGIESVKKYERKEEEIQ</sequence>
<dbReference type="Gene3D" id="6.10.340.10">
    <property type="match status" value="1"/>
</dbReference>
<comment type="subcellular location">
    <subcellularLocation>
        <location evidence="1">Cell membrane</location>
        <topology evidence="1">Multi-pass membrane protein</topology>
    </subcellularLocation>
</comment>
<name>A0ABV6KD58_9BACI</name>
<evidence type="ECO:0000313" key="15">
    <source>
        <dbReference type="Proteomes" id="UP001589838"/>
    </source>
</evidence>
<keyword evidence="9 12" id="KW-1133">Transmembrane helix</keyword>
<accession>A0ABV6KD58</accession>
<dbReference type="InterPro" id="IPR003660">
    <property type="entry name" value="HAMP_dom"/>
</dbReference>
<protein>
    <submittedName>
        <fullName evidence="14">Sensor histidine kinase</fullName>
        <ecNumber evidence="14">2.7.13.3</ecNumber>
    </submittedName>
</protein>
<dbReference type="InterPro" id="IPR010559">
    <property type="entry name" value="Sig_transdc_His_kin_internal"/>
</dbReference>
<organism evidence="14 15">
    <name type="scientific">Halalkalibacter kiskunsagensis</name>
    <dbReference type="NCBI Taxonomy" id="1548599"/>
    <lineage>
        <taxon>Bacteria</taxon>
        <taxon>Bacillati</taxon>
        <taxon>Bacillota</taxon>
        <taxon>Bacilli</taxon>
        <taxon>Bacillales</taxon>
        <taxon>Bacillaceae</taxon>
        <taxon>Halalkalibacter</taxon>
    </lineage>
</organism>
<evidence type="ECO:0000256" key="6">
    <source>
        <dbReference type="ARBA" id="ARBA00022741"/>
    </source>
</evidence>
<dbReference type="Gene3D" id="3.30.450.20">
    <property type="entry name" value="PAS domain"/>
    <property type="match status" value="2"/>
</dbReference>
<dbReference type="PANTHER" id="PTHR34220">
    <property type="entry name" value="SENSOR HISTIDINE KINASE YPDA"/>
    <property type="match status" value="1"/>
</dbReference>
<dbReference type="SMART" id="SM00304">
    <property type="entry name" value="HAMP"/>
    <property type="match status" value="1"/>
</dbReference>
<evidence type="ECO:0000256" key="9">
    <source>
        <dbReference type="ARBA" id="ARBA00022989"/>
    </source>
</evidence>
<dbReference type="InterPro" id="IPR050640">
    <property type="entry name" value="Bact_2-comp_sensor_kinase"/>
</dbReference>
<evidence type="ECO:0000256" key="3">
    <source>
        <dbReference type="ARBA" id="ARBA00022553"/>
    </source>
</evidence>
<evidence type="ECO:0000256" key="4">
    <source>
        <dbReference type="ARBA" id="ARBA00022679"/>
    </source>
</evidence>
<dbReference type="CDD" id="cd06225">
    <property type="entry name" value="HAMP"/>
    <property type="match status" value="1"/>
</dbReference>
<feature type="transmembrane region" description="Helical" evidence="12">
    <location>
        <begin position="295"/>
        <end position="317"/>
    </location>
</feature>
<keyword evidence="7 14" id="KW-0418">Kinase</keyword>
<dbReference type="InterPro" id="IPR003594">
    <property type="entry name" value="HATPase_dom"/>
</dbReference>
<dbReference type="SUPFAM" id="SSF158472">
    <property type="entry name" value="HAMP domain-like"/>
    <property type="match status" value="1"/>
</dbReference>
<dbReference type="EC" id="2.7.13.3" evidence="14"/>
<evidence type="ECO:0000256" key="2">
    <source>
        <dbReference type="ARBA" id="ARBA00022475"/>
    </source>
</evidence>
<dbReference type="InterPro" id="IPR033479">
    <property type="entry name" value="dCache_1"/>
</dbReference>
<keyword evidence="6" id="KW-0547">Nucleotide-binding</keyword>
<dbReference type="Pfam" id="PF02518">
    <property type="entry name" value="HATPase_c"/>
    <property type="match status" value="1"/>
</dbReference>
<feature type="transmembrane region" description="Helical" evidence="12">
    <location>
        <begin position="21"/>
        <end position="42"/>
    </location>
</feature>
<evidence type="ECO:0000256" key="8">
    <source>
        <dbReference type="ARBA" id="ARBA00022840"/>
    </source>
</evidence>
<keyword evidence="4 14" id="KW-0808">Transferase</keyword>
<dbReference type="Pfam" id="PF00672">
    <property type="entry name" value="HAMP"/>
    <property type="match status" value="1"/>
</dbReference>
<gene>
    <name evidence="14" type="ORF">ACFFHM_12290</name>
</gene>
<evidence type="ECO:0000256" key="11">
    <source>
        <dbReference type="ARBA" id="ARBA00023136"/>
    </source>
</evidence>
<evidence type="ECO:0000256" key="12">
    <source>
        <dbReference type="SAM" id="Phobius"/>
    </source>
</evidence>
<keyword evidence="2" id="KW-1003">Cell membrane</keyword>
<evidence type="ECO:0000256" key="10">
    <source>
        <dbReference type="ARBA" id="ARBA00023012"/>
    </source>
</evidence>
<comment type="caution">
    <text evidence="14">The sequence shown here is derived from an EMBL/GenBank/DDBJ whole genome shotgun (WGS) entry which is preliminary data.</text>
</comment>
<evidence type="ECO:0000256" key="7">
    <source>
        <dbReference type="ARBA" id="ARBA00022777"/>
    </source>
</evidence>
<evidence type="ECO:0000256" key="5">
    <source>
        <dbReference type="ARBA" id="ARBA00022692"/>
    </source>
</evidence>
<dbReference type="PANTHER" id="PTHR34220:SF11">
    <property type="entry name" value="SENSOR PROTEIN KINASE HPTS"/>
    <property type="match status" value="1"/>
</dbReference>
<keyword evidence="15" id="KW-1185">Reference proteome</keyword>
<dbReference type="EMBL" id="JBHLUX010000030">
    <property type="protein sequence ID" value="MFC0471244.1"/>
    <property type="molecule type" value="Genomic_DNA"/>
</dbReference>
<keyword evidence="8" id="KW-0067">ATP-binding</keyword>
<evidence type="ECO:0000256" key="1">
    <source>
        <dbReference type="ARBA" id="ARBA00004651"/>
    </source>
</evidence>
<dbReference type="InterPro" id="IPR036890">
    <property type="entry name" value="HATPase_C_sf"/>
</dbReference>
<dbReference type="RefSeq" id="WP_335958535.1">
    <property type="nucleotide sequence ID" value="NZ_JAXBLX010000002.1"/>
</dbReference>
<keyword evidence="5 12" id="KW-0812">Transmembrane</keyword>
<reference evidence="14 15" key="1">
    <citation type="submission" date="2024-09" db="EMBL/GenBank/DDBJ databases">
        <authorList>
            <person name="Sun Q."/>
            <person name="Mori K."/>
        </authorList>
    </citation>
    <scope>NUCLEOTIDE SEQUENCE [LARGE SCALE GENOMIC DNA]</scope>
    <source>
        <strain evidence="14 15">NCAIM B.02610</strain>
    </source>
</reference>
<dbReference type="Pfam" id="PF06580">
    <property type="entry name" value="His_kinase"/>
    <property type="match status" value="1"/>
</dbReference>
<keyword evidence="11 12" id="KW-0472">Membrane</keyword>
<proteinExistence type="predicted"/>
<dbReference type="PROSITE" id="PS50885">
    <property type="entry name" value="HAMP"/>
    <property type="match status" value="1"/>
</dbReference>
<dbReference type="SUPFAM" id="SSF55874">
    <property type="entry name" value="ATPase domain of HSP90 chaperone/DNA topoisomerase II/histidine kinase"/>
    <property type="match status" value="1"/>
</dbReference>
<keyword evidence="10" id="KW-0902">Two-component regulatory system</keyword>
<dbReference type="Proteomes" id="UP001589838">
    <property type="component" value="Unassembled WGS sequence"/>
</dbReference>
<feature type="domain" description="HAMP" evidence="13">
    <location>
        <begin position="314"/>
        <end position="366"/>
    </location>
</feature>